<gene>
    <name evidence="1" type="ORF">LG943_10755</name>
</gene>
<evidence type="ECO:0000313" key="1">
    <source>
        <dbReference type="EMBL" id="MDA0564799.1"/>
    </source>
</evidence>
<protein>
    <submittedName>
        <fullName evidence="1">Uncharacterized protein</fullName>
    </submittedName>
</protein>
<proteinExistence type="predicted"/>
<name>A0A9X3NJ44_9ACTN</name>
<dbReference type="EMBL" id="JAJAQC010000015">
    <property type="protein sequence ID" value="MDA0564799.1"/>
    <property type="molecule type" value="Genomic_DNA"/>
</dbReference>
<keyword evidence="2" id="KW-1185">Reference proteome</keyword>
<comment type="caution">
    <text evidence="1">The sequence shown here is derived from an EMBL/GenBank/DDBJ whole genome shotgun (WGS) entry which is preliminary data.</text>
</comment>
<sequence>MTSPFADASADMFQALAAGETGPFRSALQRVFRLARTTPVEERVALLDRLAPMLDTEDDAGLDHVADLAVLAGALVEGGLRAGPAGVQAIRLLRSWAAAVDTVREPGGRHSVARRLGLAAKTMLTDADVRAAVRADERLLFEIEVAAGRLKFNVSEFEEVERLVAMAGAVAAVVLDRRSGRGFRVAFDGVWSNHQLHTLLADALLGAEGRGLEGDRPCRGCVAIEAGRDRSGMHDYEDVRQVWTLLDHKGDAVDLADSPGDFLTDGGERVIVLGAAPQRPDVWEPGSHSHARIKARVEVEAELSPEEAADRWSRVALPESG</sequence>
<accession>A0A9X3NJ44</accession>
<evidence type="ECO:0000313" key="2">
    <source>
        <dbReference type="Proteomes" id="UP001140076"/>
    </source>
</evidence>
<reference evidence="1" key="1">
    <citation type="submission" date="2021-10" db="EMBL/GenBank/DDBJ databases">
        <title>Streptomonospora sp. nov., isolated from mangrove soil.</title>
        <authorList>
            <person name="Chen X."/>
            <person name="Ge X."/>
            <person name="Liu W."/>
        </authorList>
    </citation>
    <scope>NUCLEOTIDE SEQUENCE</scope>
    <source>
        <strain evidence="1">S1-112</strain>
    </source>
</reference>
<dbReference type="AlphaFoldDB" id="A0A9X3NJ44"/>
<organism evidence="1 2">
    <name type="scientific">Streptomonospora mangrovi</name>
    <dbReference type="NCBI Taxonomy" id="2883123"/>
    <lineage>
        <taxon>Bacteria</taxon>
        <taxon>Bacillati</taxon>
        <taxon>Actinomycetota</taxon>
        <taxon>Actinomycetes</taxon>
        <taxon>Streptosporangiales</taxon>
        <taxon>Nocardiopsidaceae</taxon>
        <taxon>Streptomonospora</taxon>
    </lineage>
</organism>
<dbReference type="Proteomes" id="UP001140076">
    <property type="component" value="Unassembled WGS sequence"/>
</dbReference>
<dbReference type="RefSeq" id="WP_270072077.1">
    <property type="nucleotide sequence ID" value="NZ_JAJAQC010000015.1"/>
</dbReference>